<gene>
    <name evidence="3" type="ORF">HRJ34_26270</name>
</gene>
<proteinExistence type="predicted"/>
<evidence type="ECO:0008006" key="5">
    <source>
        <dbReference type="Google" id="ProtNLM"/>
    </source>
</evidence>
<reference evidence="3" key="1">
    <citation type="submission" date="2020-07" db="EMBL/GenBank/DDBJ databases">
        <authorList>
            <person name="Camacho E."/>
        </authorList>
    </citation>
    <scope>NUCLEOTIDE SEQUENCE</scope>
    <source>
        <strain evidence="3">MPO218</strain>
    </source>
</reference>
<dbReference type="EMBL" id="CP059319">
    <property type="protein sequence ID" value="QTH21759.1"/>
    <property type="molecule type" value="Genomic_DNA"/>
</dbReference>
<name>A0A975D2N6_9SPHN</name>
<evidence type="ECO:0000256" key="1">
    <source>
        <dbReference type="SAM" id="MobiDB-lite"/>
    </source>
</evidence>
<accession>A0A975D2N6</accession>
<evidence type="ECO:0000313" key="4">
    <source>
        <dbReference type="Proteomes" id="UP000664914"/>
    </source>
</evidence>
<reference evidence="3" key="2">
    <citation type="submission" date="2021-04" db="EMBL/GenBank/DDBJ databases">
        <title>Isolation and genomic analysis of the ibuprofen-degrading bacterium Sphingomonas strain MPO218.</title>
        <authorList>
            <person name="Aulestia M."/>
            <person name="Flores A."/>
            <person name="Mangas E.L."/>
            <person name="Perez-Pulido A.J."/>
            <person name="Santero E."/>
            <person name="Camacho E.M."/>
        </authorList>
    </citation>
    <scope>NUCLEOTIDE SEQUENCE</scope>
    <source>
        <strain evidence="3">MPO218</strain>
    </source>
</reference>
<feature type="signal peptide" evidence="2">
    <location>
        <begin position="1"/>
        <end position="23"/>
    </location>
</feature>
<feature type="chain" id="PRO_5037294460" description="DUF4412 domain-containing protein" evidence="2">
    <location>
        <begin position="24"/>
        <end position="214"/>
    </location>
</feature>
<dbReference type="RefSeq" id="WP_208632909.1">
    <property type="nucleotide sequence ID" value="NZ_CP059319.1"/>
</dbReference>
<feature type="compositionally biased region" description="Low complexity" evidence="1">
    <location>
        <begin position="152"/>
        <end position="161"/>
    </location>
</feature>
<keyword evidence="2" id="KW-0732">Signal</keyword>
<organism evidence="3 4">
    <name type="scientific">Rhizorhabdus wittichii</name>
    <dbReference type="NCBI Taxonomy" id="160791"/>
    <lineage>
        <taxon>Bacteria</taxon>
        <taxon>Pseudomonadati</taxon>
        <taxon>Pseudomonadota</taxon>
        <taxon>Alphaproteobacteria</taxon>
        <taxon>Sphingomonadales</taxon>
        <taxon>Sphingomonadaceae</taxon>
        <taxon>Rhizorhabdus</taxon>
    </lineage>
</organism>
<feature type="region of interest" description="Disordered" evidence="1">
    <location>
        <begin position="152"/>
        <end position="195"/>
    </location>
</feature>
<evidence type="ECO:0000313" key="3">
    <source>
        <dbReference type="EMBL" id="QTH21759.1"/>
    </source>
</evidence>
<dbReference type="Proteomes" id="UP000664914">
    <property type="component" value="Chromosome"/>
</dbReference>
<evidence type="ECO:0000256" key="2">
    <source>
        <dbReference type="SAM" id="SignalP"/>
    </source>
</evidence>
<dbReference type="AlphaFoldDB" id="A0A975D2N6"/>
<protein>
    <recommendedName>
        <fullName evidence="5">DUF4412 domain-containing protein</fullName>
    </recommendedName>
</protein>
<sequence>MRLVRTAMLAGLASAALAGAAFAAGDDSKVMLIAMPDGSVQHVRYQGDVAPQVVLVAAPAPVSLFDVAFGPDSPFAEMDRMSAMMEARAQAMMQQAAAMQAQMPAAAVDGGPGIVMTNAQGEPVGVMHYSFVSSTTSADGCTRTVSYSSDGASAAGQAADQPKVIRTSSGSCGSAVPAPSPVTPTGSAPKAKPAPKIIPVSVPAELKAFTPSRT</sequence>